<organism evidence="1 2">
    <name type="scientific">Mesorhabditis spiculigera</name>
    <dbReference type="NCBI Taxonomy" id="96644"/>
    <lineage>
        <taxon>Eukaryota</taxon>
        <taxon>Metazoa</taxon>
        <taxon>Ecdysozoa</taxon>
        <taxon>Nematoda</taxon>
        <taxon>Chromadorea</taxon>
        <taxon>Rhabditida</taxon>
        <taxon>Rhabditina</taxon>
        <taxon>Rhabditomorpha</taxon>
        <taxon>Rhabditoidea</taxon>
        <taxon>Rhabditidae</taxon>
        <taxon>Mesorhabditinae</taxon>
        <taxon>Mesorhabditis</taxon>
    </lineage>
</organism>
<dbReference type="AlphaFoldDB" id="A0AA36GCA4"/>
<feature type="non-terminal residue" evidence="1">
    <location>
        <position position="1"/>
    </location>
</feature>
<gene>
    <name evidence="1" type="ORF">MSPICULIGERA_LOCUS18389</name>
</gene>
<proteinExistence type="predicted"/>
<comment type="caution">
    <text evidence="1">The sequence shown here is derived from an EMBL/GenBank/DDBJ whole genome shotgun (WGS) entry which is preliminary data.</text>
</comment>
<dbReference type="Proteomes" id="UP001177023">
    <property type="component" value="Unassembled WGS sequence"/>
</dbReference>
<evidence type="ECO:0000313" key="2">
    <source>
        <dbReference type="Proteomes" id="UP001177023"/>
    </source>
</evidence>
<accession>A0AA36GCA4</accession>
<dbReference type="EMBL" id="CATQJA010002659">
    <property type="protein sequence ID" value="CAJ0580190.1"/>
    <property type="molecule type" value="Genomic_DNA"/>
</dbReference>
<keyword evidence="2" id="KW-1185">Reference proteome</keyword>
<protein>
    <submittedName>
        <fullName evidence="1">Uncharacterized protein</fullName>
    </submittedName>
</protein>
<sequence length="434" mass="50233">MWTAVEATPKRYGVVRFMEAPEHLGPGLCIAFATGLDALEEDVIGLCVLPTKPYKKRRPGVLIDLPVIGKANQIHFSSYFRLFLANATLVQFEFPQECFGNQFWFSLNMKMERAVSNTGVLWDPELLRFFDHFKPKAFIYSSVVQIIAGSPKTLAPFFQHPVVRSFEMLHIMFNMDGFKELEGLQAKDLFIGVASQSTSVRQRRMKEFLWRKIKGWLAGTDEIRKIQIWTGLHGGFAHIFENLTHKLSLLLTPEQGWIDRTYDGMHLILRASDGETLLVFWDTSDSCFYLLACNYNFRRGRCLGSYQQNQTSLYKIRNLLALYDAQNEDLSDRVKARLKEECWKFNKYNRDASEMDLTLDAIWRPKGKRHSPWRLMGANCVRDGIYPLHFELRHAYQFTKAYEARGVLPEPHEFKSATDEAIALAKIVLPQFYL</sequence>
<evidence type="ECO:0000313" key="1">
    <source>
        <dbReference type="EMBL" id="CAJ0580190.1"/>
    </source>
</evidence>
<reference evidence="1" key="1">
    <citation type="submission" date="2023-06" db="EMBL/GenBank/DDBJ databases">
        <authorList>
            <person name="Delattre M."/>
        </authorList>
    </citation>
    <scope>NUCLEOTIDE SEQUENCE</scope>
    <source>
        <strain evidence="1">AF72</strain>
    </source>
</reference>
<name>A0AA36GCA4_9BILA</name>